<dbReference type="Gene3D" id="3.90.550.10">
    <property type="entry name" value="Spore Coat Polysaccharide Biosynthesis Protein SpsA, Chain A"/>
    <property type="match status" value="1"/>
</dbReference>
<dbReference type="PANTHER" id="PTHR22916:SF51">
    <property type="entry name" value="GLYCOSYLTRANSFERASE EPSH-RELATED"/>
    <property type="match status" value="1"/>
</dbReference>
<evidence type="ECO:0000256" key="2">
    <source>
        <dbReference type="ARBA" id="ARBA00022679"/>
    </source>
</evidence>
<proteinExistence type="predicted"/>
<dbReference type="InterPro" id="IPR029044">
    <property type="entry name" value="Nucleotide-diphossugar_trans"/>
</dbReference>
<organism evidence="4 5">
    <name type="scientific">Candidatus Cryptobacteroides gallistercoris</name>
    <dbReference type="NCBI Taxonomy" id="2840765"/>
    <lineage>
        <taxon>Bacteria</taxon>
        <taxon>Pseudomonadati</taxon>
        <taxon>Bacteroidota</taxon>
        <taxon>Bacteroidia</taxon>
        <taxon>Bacteroidales</taxon>
        <taxon>Candidatus Cryptobacteroides</taxon>
    </lineage>
</organism>
<dbReference type="InterPro" id="IPR001173">
    <property type="entry name" value="Glyco_trans_2-like"/>
</dbReference>
<reference evidence="4" key="1">
    <citation type="submission" date="2020-10" db="EMBL/GenBank/DDBJ databases">
        <authorList>
            <person name="Gilroy R."/>
        </authorList>
    </citation>
    <scope>NUCLEOTIDE SEQUENCE</scope>
    <source>
        <strain evidence="4">F1-3629</strain>
    </source>
</reference>
<evidence type="ECO:0000313" key="4">
    <source>
        <dbReference type="EMBL" id="MBO8453421.1"/>
    </source>
</evidence>
<dbReference type="Pfam" id="PF00535">
    <property type="entry name" value="Glycos_transf_2"/>
    <property type="match status" value="1"/>
</dbReference>
<dbReference type="SUPFAM" id="SSF53448">
    <property type="entry name" value="Nucleotide-diphospho-sugar transferases"/>
    <property type="match status" value="1"/>
</dbReference>
<dbReference type="GO" id="GO:0016758">
    <property type="term" value="F:hexosyltransferase activity"/>
    <property type="evidence" value="ECO:0007669"/>
    <property type="project" value="UniProtKB-ARBA"/>
</dbReference>
<keyword evidence="2" id="KW-0808">Transferase</keyword>
<keyword evidence="1" id="KW-0328">Glycosyltransferase</keyword>
<evidence type="ECO:0000313" key="5">
    <source>
        <dbReference type="Proteomes" id="UP000771749"/>
    </source>
</evidence>
<evidence type="ECO:0000256" key="1">
    <source>
        <dbReference type="ARBA" id="ARBA00022676"/>
    </source>
</evidence>
<dbReference type="Proteomes" id="UP000771749">
    <property type="component" value="Unassembled WGS sequence"/>
</dbReference>
<dbReference type="CDD" id="cd00761">
    <property type="entry name" value="Glyco_tranf_GTA_type"/>
    <property type="match status" value="1"/>
</dbReference>
<dbReference type="AlphaFoldDB" id="A0A940DMA7"/>
<comment type="caution">
    <text evidence="4">The sequence shown here is derived from an EMBL/GenBank/DDBJ whole genome shotgun (WGS) entry which is preliminary data.</text>
</comment>
<sequence length="330" mass="38508">MRSDSVKVSVIVPVYNVEKFIERCAESLLAQTMKEAEFIFVDDASPDGSMAVVRKCVERHPERAGQVRILRHDVNKGLPAARNTGLEAAVGQYIFHCDSDDYADPGMLEALYGEAISKDADAVWCDWYLSFGRNERYMRQPSYDTPEDALKGMLAGAMKFNVWNKLAKRTLYTDNGIVFPAGYGMGEDMTVMMLFASAKKVAYLPEAFYHYVKVNTDSFTRTFSEKHQEELKYNVKRMEEYLSGKFGHDMDTYIAYLKLAVKYPFLMSASPSRYRLWKEWYPEADRYAWQNRQLSLRSRILQWCAWKRQFWVVWLHYVLLQKIVYGIIYR</sequence>
<gene>
    <name evidence="4" type="ORF">IAC07_01705</name>
</gene>
<feature type="domain" description="Glycosyltransferase 2-like" evidence="3">
    <location>
        <begin position="9"/>
        <end position="171"/>
    </location>
</feature>
<protein>
    <submittedName>
        <fullName evidence="4">Glycosyltransferase</fullName>
    </submittedName>
</protein>
<dbReference type="EMBL" id="JADIMJ010000028">
    <property type="protein sequence ID" value="MBO8453421.1"/>
    <property type="molecule type" value="Genomic_DNA"/>
</dbReference>
<accession>A0A940DMA7</accession>
<name>A0A940DMA7_9BACT</name>
<evidence type="ECO:0000259" key="3">
    <source>
        <dbReference type="Pfam" id="PF00535"/>
    </source>
</evidence>
<dbReference type="PANTHER" id="PTHR22916">
    <property type="entry name" value="GLYCOSYLTRANSFERASE"/>
    <property type="match status" value="1"/>
</dbReference>
<reference evidence="4" key="2">
    <citation type="journal article" date="2021" name="PeerJ">
        <title>Extensive microbial diversity within the chicken gut microbiome revealed by metagenomics and culture.</title>
        <authorList>
            <person name="Gilroy R."/>
            <person name="Ravi A."/>
            <person name="Getino M."/>
            <person name="Pursley I."/>
            <person name="Horton D.L."/>
            <person name="Alikhan N.F."/>
            <person name="Baker D."/>
            <person name="Gharbi K."/>
            <person name="Hall N."/>
            <person name="Watson M."/>
            <person name="Adriaenssens E.M."/>
            <person name="Foster-Nyarko E."/>
            <person name="Jarju S."/>
            <person name="Secka A."/>
            <person name="Antonio M."/>
            <person name="Oren A."/>
            <person name="Chaudhuri R.R."/>
            <person name="La Ragione R."/>
            <person name="Hildebrand F."/>
            <person name="Pallen M.J."/>
        </authorList>
    </citation>
    <scope>NUCLEOTIDE SEQUENCE</scope>
    <source>
        <strain evidence="4">F1-3629</strain>
    </source>
</reference>